<accession>A0A0F8ZCN0</accession>
<evidence type="ECO:0008006" key="2">
    <source>
        <dbReference type="Google" id="ProtNLM"/>
    </source>
</evidence>
<evidence type="ECO:0000313" key="1">
    <source>
        <dbReference type="EMBL" id="KKK91498.1"/>
    </source>
</evidence>
<name>A0A0F8ZCN0_9ZZZZ</name>
<dbReference type="EMBL" id="LAZR01048624">
    <property type="protein sequence ID" value="KKK91498.1"/>
    <property type="molecule type" value="Genomic_DNA"/>
</dbReference>
<sequence length="299" mass="34385">MKKKYWPILDIPEGKEGVYSIRHLHSEAGHEFKTATARTTVLAGQEPKPVKFNVPVRFHQLHSEEHGVWMTDEPVEQAQAQATLEGFYGDVLLGGLGLGYAAALLAQNPDVENITVVEIAPEVITLTAPHLPDDDGKITVVQADLFKYLKWQRDAEVVFDFAFYDIWQSDGEGTFFDTVCPLLALSEGVVVETPRCWNEDVMRGQLYFGLQQSIQFLTLPSAERKKFMSWPNGREITMDDLCTEQDTIWWDWKVPFWKWYRTQEHLGRHTHEAIEEGLLLYVRSYGHPYFATIWPPQDK</sequence>
<dbReference type="AlphaFoldDB" id="A0A0F8ZCN0"/>
<proteinExistence type="predicted"/>
<organism evidence="1">
    <name type="scientific">marine sediment metagenome</name>
    <dbReference type="NCBI Taxonomy" id="412755"/>
    <lineage>
        <taxon>unclassified sequences</taxon>
        <taxon>metagenomes</taxon>
        <taxon>ecological metagenomes</taxon>
    </lineage>
</organism>
<gene>
    <name evidence="1" type="ORF">LCGC14_2712350</name>
</gene>
<dbReference type="Gene3D" id="3.40.50.150">
    <property type="entry name" value="Vaccinia Virus protein VP39"/>
    <property type="match status" value="1"/>
</dbReference>
<comment type="caution">
    <text evidence="1">The sequence shown here is derived from an EMBL/GenBank/DDBJ whole genome shotgun (WGS) entry which is preliminary data.</text>
</comment>
<reference evidence="1" key="1">
    <citation type="journal article" date="2015" name="Nature">
        <title>Complex archaea that bridge the gap between prokaryotes and eukaryotes.</title>
        <authorList>
            <person name="Spang A."/>
            <person name="Saw J.H."/>
            <person name="Jorgensen S.L."/>
            <person name="Zaremba-Niedzwiedzka K."/>
            <person name="Martijn J."/>
            <person name="Lind A.E."/>
            <person name="van Eijk R."/>
            <person name="Schleper C."/>
            <person name="Guy L."/>
            <person name="Ettema T.J."/>
        </authorList>
    </citation>
    <scope>NUCLEOTIDE SEQUENCE</scope>
</reference>
<dbReference type="SUPFAM" id="SSF53335">
    <property type="entry name" value="S-adenosyl-L-methionine-dependent methyltransferases"/>
    <property type="match status" value="1"/>
</dbReference>
<protein>
    <recommendedName>
        <fullName evidence="2">PABS domain-containing protein</fullName>
    </recommendedName>
</protein>
<dbReference type="InterPro" id="IPR029063">
    <property type="entry name" value="SAM-dependent_MTases_sf"/>
</dbReference>